<dbReference type="InterPro" id="IPR040442">
    <property type="entry name" value="Pyrv_kinase-like_dom_sf"/>
</dbReference>
<dbReference type="InterPro" id="IPR039556">
    <property type="entry name" value="ICL/PEPM"/>
</dbReference>
<dbReference type="Gene3D" id="3.20.20.60">
    <property type="entry name" value="Phosphoenolpyruvate-binding domains"/>
    <property type="match status" value="1"/>
</dbReference>
<dbReference type="PANTHER" id="PTHR42905">
    <property type="entry name" value="PHOSPHOENOLPYRUVATE CARBOXYLASE"/>
    <property type="match status" value="1"/>
</dbReference>
<dbReference type="CDD" id="cd00377">
    <property type="entry name" value="ICL_PEPM"/>
    <property type="match status" value="1"/>
</dbReference>
<evidence type="ECO:0008006" key="2">
    <source>
        <dbReference type="Google" id="ProtNLM"/>
    </source>
</evidence>
<dbReference type="SUPFAM" id="SSF51621">
    <property type="entry name" value="Phosphoenolpyruvate/pyruvate domain"/>
    <property type="match status" value="1"/>
</dbReference>
<dbReference type="EMBL" id="HBFR01031138">
    <property type="protein sequence ID" value="CAD8895392.1"/>
    <property type="molecule type" value="Transcribed_RNA"/>
</dbReference>
<dbReference type="AlphaFoldDB" id="A0A7S1BSP6"/>
<protein>
    <recommendedName>
        <fullName evidence="2">Carboxyvinyl-carboxyphosphonate phosphorylmutase</fullName>
    </recommendedName>
</protein>
<reference evidence="1" key="1">
    <citation type="submission" date="2021-01" db="EMBL/GenBank/DDBJ databases">
        <authorList>
            <person name="Corre E."/>
            <person name="Pelletier E."/>
            <person name="Niang G."/>
            <person name="Scheremetjew M."/>
            <person name="Finn R."/>
            <person name="Kale V."/>
            <person name="Holt S."/>
            <person name="Cochrane G."/>
            <person name="Meng A."/>
            <person name="Brown T."/>
            <person name="Cohen L."/>
        </authorList>
    </citation>
    <scope>NUCLEOTIDE SEQUENCE</scope>
    <source>
        <strain evidence="1">308</strain>
    </source>
</reference>
<sequence length="328" mass="35239">MIFLLFCLLPFAFSLAPLPAPRLLADLLSAAPTSPNSKKSILLMPCCYDGLTARLVARADFPLTFMTGFGVSASRGYPDTQLVSYDEMKLSAMAVSEGLSGVAKESGEILPPIPCIADGDTGYGNAINVKRTVTGYARAGMAGVMIEDQQSPKRCGHVSGKSVVSFDEAVMRIRAACDARDEYAAQQGPGTGPLIMARTDALKIYGFDEAVRRCQAFREVGADITFLEAPTTIEEMREYCARVKGPKLANMLEGGSTPILSPDELGKMGYTIAAYPLTLLSASIKAMENVLSNIMKGEQTDDLIRTFGETKDAVGFTAYGQEENKYKT</sequence>
<dbReference type="GO" id="GO:0003824">
    <property type="term" value="F:catalytic activity"/>
    <property type="evidence" value="ECO:0007669"/>
    <property type="project" value="InterPro"/>
</dbReference>
<organism evidence="1">
    <name type="scientific">Corethron hystrix</name>
    <dbReference type="NCBI Taxonomy" id="216773"/>
    <lineage>
        <taxon>Eukaryota</taxon>
        <taxon>Sar</taxon>
        <taxon>Stramenopiles</taxon>
        <taxon>Ochrophyta</taxon>
        <taxon>Bacillariophyta</taxon>
        <taxon>Coscinodiscophyceae</taxon>
        <taxon>Corethrophycidae</taxon>
        <taxon>Corethrales</taxon>
        <taxon>Corethraceae</taxon>
        <taxon>Corethron</taxon>
    </lineage>
</organism>
<proteinExistence type="predicted"/>
<evidence type="ECO:0000313" key="1">
    <source>
        <dbReference type="EMBL" id="CAD8895392.1"/>
    </source>
</evidence>
<gene>
    <name evidence="1" type="ORF">CHYS00102_LOCUS22606</name>
</gene>
<name>A0A7S1BSP6_9STRA</name>
<dbReference type="Pfam" id="PF13714">
    <property type="entry name" value="PEP_mutase"/>
    <property type="match status" value="1"/>
</dbReference>
<dbReference type="PANTHER" id="PTHR42905:SF2">
    <property type="entry name" value="PHOSPHOENOLPYRUVATE CARBOXYLASE FAMILY PROTEIN"/>
    <property type="match status" value="1"/>
</dbReference>
<accession>A0A7S1BSP6</accession>
<dbReference type="InterPro" id="IPR015813">
    <property type="entry name" value="Pyrv/PenolPyrv_kinase-like_dom"/>
</dbReference>